<feature type="domain" description="Peptidase A2" evidence="2">
    <location>
        <begin position="66"/>
        <end position="144"/>
    </location>
</feature>
<dbReference type="InterPro" id="IPR011969">
    <property type="entry name" value="Clan_AA_Asp_peptidase_C"/>
</dbReference>
<dbReference type="EC" id="3.4.23.-" evidence="3"/>
<evidence type="ECO:0000259" key="2">
    <source>
        <dbReference type="PROSITE" id="PS50175"/>
    </source>
</evidence>
<dbReference type="RefSeq" id="WP_146572874.1">
    <property type="nucleotide sequence ID" value="NZ_CP042306.1"/>
</dbReference>
<dbReference type="PROSITE" id="PS00141">
    <property type="entry name" value="ASP_PROTEASE"/>
    <property type="match status" value="1"/>
</dbReference>
<dbReference type="GO" id="GO:0006508">
    <property type="term" value="P:proteolysis"/>
    <property type="evidence" value="ECO:0007669"/>
    <property type="project" value="UniProtKB-KW"/>
</dbReference>
<proteinExistence type="predicted"/>
<sequence length="161" mass="16639">MKAAFFAVTGAGIALGLLLPGAKPKAAAPAPVLAAVATADQPRETVLEREDNGHFFTVADVNGEPIKFVVDTGATTVALTMDDARRAGVKFDPGQFEVVGSGASGAVRGQEVELNDVVLDGKRVSGIHGLVLDGLTISLLGQNYLRHLDSVSISGDKMTLK</sequence>
<dbReference type="GO" id="GO:0004190">
    <property type="term" value="F:aspartic-type endopeptidase activity"/>
    <property type="evidence" value="ECO:0007669"/>
    <property type="project" value="InterPro"/>
</dbReference>
<dbReference type="PROSITE" id="PS50175">
    <property type="entry name" value="ASP_PROT_RETROV"/>
    <property type="match status" value="1"/>
</dbReference>
<reference evidence="3 4" key="1">
    <citation type="submission" date="2019-07" db="EMBL/GenBank/DDBJ databases">
        <title>Full genome sequence of Sphingomonas sp. 4R-6-7(HKS19).</title>
        <authorList>
            <person name="Im W.-T."/>
        </authorList>
    </citation>
    <scope>NUCLEOTIDE SEQUENCE [LARGE SCALE GENOMIC DNA]</scope>
    <source>
        <strain evidence="3 4">HKS19</strain>
    </source>
</reference>
<dbReference type="NCBIfam" id="TIGR02281">
    <property type="entry name" value="clan_AA_DTGA"/>
    <property type="match status" value="1"/>
</dbReference>
<evidence type="ECO:0000256" key="1">
    <source>
        <dbReference type="ARBA" id="ARBA00022801"/>
    </source>
</evidence>
<accession>A0A5B8LLI5</accession>
<keyword evidence="1 3" id="KW-0378">Hydrolase</keyword>
<dbReference type="Pfam" id="PF13975">
    <property type="entry name" value="gag-asp_proteas"/>
    <property type="match status" value="1"/>
</dbReference>
<dbReference type="SUPFAM" id="SSF50630">
    <property type="entry name" value="Acid proteases"/>
    <property type="match status" value="1"/>
</dbReference>
<dbReference type="CDD" id="cd05483">
    <property type="entry name" value="retropepsin_like_bacteria"/>
    <property type="match status" value="1"/>
</dbReference>
<gene>
    <name evidence="3" type="ORF">FPZ24_13690</name>
</gene>
<dbReference type="OrthoDB" id="7595324at2"/>
<keyword evidence="4" id="KW-1185">Reference proteome</keyword>
<name>A0A5B8LLI5_9SPHN</name>
<organism evidence="3 4">
    <name type="scientific">Sphingomonas panacisoli</name>
    <dbReference type="NCBI Taxonomy" id="1813879"/>
    <lineage>
        <taxon>Bacteria</taxon>
        <taxon>Pseudomonadati</taxon>
        <taxon>Pseudomonadota</taxon>
        <taxon>Alphaproteobacteria</taxon>
        <taxon>Sphingomonadales</taxon>
        <taxon>Sphingomonadaceae</taxon>
        <taxon>Sphingomonas</taxon>
    </lineage>
</organism>
<dbReference type="Proteomes" id="UP000315673">
    <property type="component" value="Chromosome"/>
</dbReference>
<dbReference type="AlphaFoldDB" id="A0A5B8LLI5"/>
<dbReference type="KEGG" id="spai:FPZ24_13690"/>
<dbReference type="Gene3D" id="2.40.70.10">
    <property type="entry name" value="Acid Proteases"/>
    <property type="match status" value="1"/>
</dbReference>
<evidence type="ECO:0000313" key="3">
    <source>
        <dbReference type="EMBL" id="QDZ08392.1"/>
    </source>
</evidence>
<keyword evidence="3" id="KW-0645">Protease</keyword>
<dbReference type="InterPro" id="IPR021109">
    <property type="entry name" value="Peptidase_aspartic_dom_sf"/>
</dbReference>
<dbReference type="EMBL" id="CP042306">
    <property type="protein sequence ID" value="QDZ08392.1"/>
    <property type="molecule type" value="Genomic_DNA"/>
</dbReference>
<protein>
    <submittedName>
        <fullName evidence="3">TIGR02281 family clan AA aspartic protease</fullName>
        <ecNumber evidence="3">3.4.23.-</ecNumber>
    </submittedName>
</protein>
<dbReference type="InterPro" id="IPR034122">
    <property type="entry name" value="Retropepsin-like_bacterial"/>
</dbReference>
<dbReference type="InterPro" id="IPR001969">
    <property type="entry name" value="Aspartic_peptidase_AS"/>
</dbReference>
<dbReference type="InterPro" id="IPR001995">
    <property type="entry name" value="Peptidase_A2_cat"/>
</dbReference>
<evidence type="ECO:0000313" key="4">
    <source>
        <dbReference type="Proteomes" id="UP000315673"/>
    </source>
</evidence>